<evidence type="ECO:0000256" key="1">
    <source>
        <dbReference type="SAM" id="MobiDB-lite"/>
    </source>
</evidence>
<evidence type="ECO:0000313" key="3">
    <source>
        <dbReference type="EMBL" id="WUN88762.1"/>
    </source>
</evidence>
<accession>A0ABZ1R206</accession>
<gene>
    <name evidence="3" type="ORF">OHT53_23110</name>
</gene>
<feature type="domain" description="DUF5753" evidence="2">
    <location>
        <begin position="33"/>
        <end position="172"/>
    </location>
</feature>
<dbReference type="Pfam" id="PF19054">
    <property type="entry name" value="DUF5753"/>
    <property type="match status" value="1"/>
</dbReference>
<organism evidence="3 4">
    <name type="scientific">Streptomyces bobili</name>
    <dbReference type="NCBI Taxonomy" id="67280"/>
    <lineage>
        <taxon>Bacteria</taxon>
        <taxon>Bacillati</taxon>
        <taxon>Actinomycetota</taxon>
        <taxon>Actinomycetes</taxon>
        <taxon>Kitasatosporales</taxon>
        <taxon>Streptomycetaceae</taxon>
        <taxon>Streptomyces</taxon>
    </lineage>
</organism>
<dbReference type="InterPro" id="IPR043917">
    <property type="entry name" value="DUF5753"/>
</dbReference>
<evidence type="ECO:0000313" key="4">
    <source>
        <dbReference type="Proteomes" id="UP001432071"/>
    </source>
</evidence>
<dbReference type="EMBL" id="CP108038">
    <property type="protein sequence ID" value="WUN88762.1"/>
    <property type="molecule type" value="Genomic_DNA"/>
</dbReference>
<feature type="compositionally biased region" description="Basic residues" evidence="1">
    <location>
        <begin position="1"/>
        <end position="13"/>
    </location>
</feature>
<feature type="region of interest" description="Disordered" evidence="1">
    <location>
        <begin position="1"/>
        <end position="23"/>
    </location>
</feature>
<protein>
    <submittedName>
        <fullName evidence="3">DUF5753 domain-containing protein</fullName>
    </submittedName>
</protein>
<dbReference type="Proteomes" id="UP001432071">
    <property type="component" value="Chromosome"/>
</dbReference>
<reference evidence="3" key="1">
    <citation type="submission" date="2022-10" db="EMBL/GenBank/DDBJ databases">
        <title>The complete genomes of actinobacterial strains from the NBC collection.</title>
        <authorList>
            <person name="Joergensen T.S."/>
            <person name="Alvarez Arevalo M."/>
            <person name="Sterndorff E.B."/>
            <person name="Faurdal D."/>
            <person name="Vuksanovic O."/>
            <person name="Mourched A.-S."/>
            <person name="Charusanti P."/>
            <person name="Shaw S."/>
            <person name="Blin K."/>
            <person name="Weber T."/>
        </authorList>
    </citation>
    <scope>NUCLEOTIDE SEQUENCE</scope>
    <source>
        <strain evidence="3">NBC_00302</strain>
    </source>
</reference>
<evidence type="ECO:0000259" key="2">
    <source>
        <dbReference type="Pfam" id="PF19054"/>
    </source>
</evidence>
<name>A0ABZ1R206_9ACTN</name>
<keyword evidence="4" id="KW-1185">Reference proteome</keyword>
<proteinExistence type="predicted"/>
<sequence>MRQQNRARAHRVTAHGSVPAPRGEQVLRSVRRLESGAVDAAAGNRDQRHRVVGDRGPVLVQCGEIVTVEGRVLQPLDRSEEEQSLGHRLAVGTDQVDLDVRVIPFRAGAFPGAGQAVIYAEGPVPQLDTVELDSAHGPEFLHGQSQLDKYRAHLDWMETASLPQAPSRDFMHSIASHF</sequence>